<accession>A0A917PTV5</accession>
<evidence type="ECO:0000256" key="2">
    <source>
        <dbReference type="ARBA" id="ARBA00005011"/>
    </source>
</evidence>
<dbReference type="InterPro" id="IPR015422">
    <property type="entry name" value="PyrdxlP-dep_Trfase_small"/>
</dbReference>
<dbReference type="HAMAP" id="MF_01023">
    <property type="entry name" value="HisC_aminotrans_2"/>
    <property type="match status" value="1"/>
</dbReference>
<evidence type="ECO:0000256" key="4">
    <source>
        <dbReference type="ARBA" id="ARBA00011738"/>
    </source>
</evidence>
<dbReference type="GO" id="GO:0000105">
    <property type="term" value="P:L-histidine biosynthetic process"/>
    <property type="evidence" value="ECO:0007669"/>
    <property type="project" value="UniProtKB-UniRule"/>
</dbReference>
<comment type="catalytic activity">
    <reaction evidence="8 9">
        <text>L-histidinol phosphate + 2-oxoglutarate = 3-(imidazol-4-yl)-2-oxopropyl phosphate + L-glutamate</text>
        <dbReference type="Rhea" id="RHEA:23744"/>
        <dbReference type="ChEBI" id="CHEBI:16810"/>
        <dbReference type="ChEBI" id="CHEBI:29985"/>
        <dbReference type="ChEBI" id="CHEBI:57766"/>
        <dbReference type="ChEBI" id="CHEBI:57980"/>
        <dbReference type="EC" id="2.6.1.9"/>
    </reaction>
</comment>
<keyword evidence="9" id="KW-0368">Histidine biosynthesis</keyword>
<dbReference type="Gene3D" id="3.90.1150.10">
    <property type="entry name" value="Aspartate Aminotransferase, domain 1"/>
    <property type="match status" value="1"/>
</dbReference>
<dbReference type="InterPro" id="IPR050106">
    <property type="entry name" value="HistidinolP_aminotransfase"/>
</dbReference>
<name>A0A917PTV5_9PSED</name>
<evidence type="ECO:0000256" key="5">
    <source>
        <dbReference type="ARBA" id="ARBA00022576"/>
    </source>
</evidence>
<keyword evidence="7 9" id="KW-0663">Pyridoxal phosphate</keyword>
<dbReference type="AlphaFoldDB" id="A0A917PTV5"/>
<dbReference type="Proteomes" id="UP000635983">
    <property type="component" value="Unassembled WGS sequence"/>
</dbReference>
<dbReference type="PANTHER" id="PTHR43643:SF3">
    <property type="entry name" value="HISTIDINOL-PHOSPHATE AMINOTRANSFERASE"/>
    <property type="match status" value="1"/>
</dbReference>
<dbReference type="InterPro" id="IPR015421">
    <property type="entry name" value="PyrdxlP-dep_Trfase_major"/>
</dbReference>
<feature type="modified residue" description="N6-(pyridoxal phosphate)lysine" evidence="9">
    <location>
        <position position="233"/>
    </location>
</feature>
<keyword evidence="12" id="KW-1185">Reference proteome</keyword>
<evidence type="ECO:0000313" key="12">
    <source>
        <dbReference type="Proteomes" id="UP000635983"/>
    </source>
</evidence>
<dbReference type="Gene3D" id="3.40.640.10">
    <property type="entry name" value="Type I PLP-dependent aspartate aminotransferase-like (Major domain)"/>
    <property type="match status" value="1"/>
</dbReference>
<keyword evidence="6 9" id="KW-0808">Transferase</keyword>
<evidence type="ECO:0000256" key="7">
    <source>
        <dbReference type="ARBA" id="ARBA00022898"/>
    </source>
</evidence>
<protein>
    <recommendedName>
        <fullName evidence="9">Histidinol-phosphate aminotransferase</fullName>
        <ecNumber evidence="9">2.6.1.9</ecNumber>
    </recommendedName>
    <alternativeName>
        <fullName evidence="9">Imidazole acetol-phosphate transaminase</fullName>
    </alternativeName>
</protein>
<keyword evidence="9" id="KW-0028">Amino-acid biosynthesis</keyword>
<dbReference type="InterPro" id="IPR015424">
    <property type="entry name" value="PyrdxlP-dep_Trfase"/>
</dbReference>
<gene>
    <name evidence="9 11" type="primary">hisC</name>
    <name evidence="11" type="ORF">GCM10009304_17270</name>
</gene>
<comment type="similarity">
    <text evidence="3 9">Belongs to the class-II pyridoxal-phosphate-dependent aminotransferase family. Histidinol-phosphate aminotransferase subfamily.</text>
</comment>
<evidence type="ECO:0000256" key="8">
    <source>
        <dbReference type="ARBA" id="ARBA00047481"/>
    </source>
</evidence>
<evidence type="ECO:0000256" key="3">
    <source>
        <dbReference type="ARBA" id="ARBA00007970"/>
    </source>
</evidence>
<evidence type="ECO:0000256" key="9">
    <source>
        <dbReference type="HAMAP-Rule" id="MF_01023"/>
    </source>
</evidence>
<dbReference type="PANTHER" id="PTHR43643">
    <property type="entry name" value="HISTIDINOL-PHOSPHATE AMINOTRANSFERASE 2"/>
    <property type="match status" value="1"/>
</dbReference>
<sequence>MTDANILLTLARREVRGLSSYNAGLSSEAVRQRYALDRIAKLGSNENPFGPSPAVIDAITREAKNAGLYPDPNCGELRAALAAKFAVDPRRFVFGNGSEDLLGIISRVFLDHGDQVVTVLPSFGLHILYPQAAGAEVVGVPMGSDLRIDVDGLIAAITPRTRLLMFACPSNPVGSALTAAELQRILDAIPAHTLLIFDEAYYEYAKDAPDYPDCMAMLDACGKPYVLLRTLSKAYSLAGLRVGYGIVSDLLLADLIDRLRTPFNVNRCAQAAAVAALADDAHLQSGLDHVAAERTRVDQALREMGLAPAPSLGNFLFFATPFEAEALNEALLSRGAIVKPWREPGYTTYLRVSIGSMEDNDLFLAALKDSLAELG</sequence>
<comment type="caution">
    <text evidence="11">The sequence shown here is derived from an EMBL/GenBank/DDBJ whole genome shotgun (WGS) entry which is preliminary data.</text>
</comment>
<dbReference type="GO" id="GO:0004400">
    <property type="term" value="F:histidinol-phosphate transaminase activity"/>
    <property type="evidence" value="ECO:0007669"/>
    <property type="project" value="UniProtKB-UniRule"/>
</dbReference>
<dbReference type="SUPFAM" id="SSF53383">
    <property type="entry name" value="PLP-dependent transferases"/>
    <property type="match status" value="1"/>
</dbReference>
<dbReference type="InterPro" id="IPR004839">
    <property type="entry name" value="Aminotransferase_I/II_large"/>
</dbReference>
<evidence type="ECO:0000256" key="1">
    <source>
        <dbReference type="ARBA" id="ARBA00001933"/>
    </source>
</evidence>
<feature type="domain" description="Aminotransferase class I/classII large" evidence="10">
    <location>
        <begin position="40"/>
        <end position="366"/>
    </location>
</feature>
<dbReference type="NCBIfam" id="TIGR01141">
    <property type="entry name" value="hisC"/>
    <property type="match status" value="1"/>
</dbReference>
<proteinExistence type="inferred from homology"/>
<dbReference type="EC" id="2.6.1.9" evidence="9"/>
<evidence type="ECO:0000256" key="6">
    <source>
        <dbReference type="ARBA" id="ARBA00022679"/>
    </source>
</evidence>
<comment type="subunit">
    <text evidence="4 9">Homodimer.</text>
</comment>
<dbReference type="CDD" id="cd00609">
    <property type="entry name" value="AAT_like"/>
    <property type="match status" value="1"/>
</dbReference>
<dbReference type="Pfam" id="PF00155">
    <property type="entry name" value="Aminotran_1_2"/>
    <property type="match status" value="1"/>
</dbReference>
<evidence type="ECO:0000313" key="11">
    <source>
        <dbReference type="EMBL" id="GGJ92030.1"/>
    </source>
</evidence>
<reference evidence="11" key="2">
    <citation type="submission" date="2020-09" db="EMBL/GenBank/DDBJ databases">
        <authorList>
            <person name="Sun Q."/>
            <person name="Ohkuma M."/>
        </authorList>
    </citation>
    <scope>NUCLEOTIDE SEQUENCE</scope>
    <source>
        <strain evidence="11">JCM 30078</strain>
    </source>
</reference>
<comment type="pathway">
    <text evidence="2 9">Amino-acid biosynthesis; L-histidine biosynthesis; L-histidine from 5-phospho-alpha-D-ribose 1-diphosphate: step 7/9.</text>
</comment>
<dbReference type="InterPro" id="IPR005861">
    <property type="entry name" value="HisP_aminotrans"/>
</dbReference>
<comment type="cofactor">
    <cofactor evidence="1 9">
        <name>pyridoxal 5'-phosphate</name>
        <dbReference type="ChEBI" id="CHEBI:597326"/>
    </cofactor>
</comment>
<dbReference type="PROSITE" id="PS00599">
    <property type="entry name" value="AA_TRANSFER_CLASS_2"/>
    <property type="match status" value="1"/>
</dbReference>
<organism evidence="11 12">
    <name type="scientific">Pseudomonas matsuisoli</name>
    <dbReference type="NCBI Taxonomy" id="1515666"/>
    <lineage>
        <taxon>Bacteria</taxon>
        <taxon>Pseudomonadati</taxon>
        <taxon>Pseudomonadota</taxon>
        <taxon>Gammaproteobacteria</taxon>
        <taxon>Pseudomonadales</taxon>
        <taxon>Pseudomonadaceae</taxon>
        <taxon>Pseudomonas</taxon>
    </lineage>
</organism>
<keyword evidence="5 9" id="KW-0032">Aminotransferase</keyword>
<reference evidence="11" key="1">
    <citation type="journal article" date="2014" name="Int. J. Syst. Evol. Microbiol.">
        <title>Complete genome sequence of Corynebacterium casei LMG S-19264T (=DSM 44701T), isolated from a smear-ripened cheese.</title>
        <authorList>
            <consortium name="US DOE Joint Genome Institute (JGI-PGF)"/>
            <person name="Walter F."/>
            <person name="Albersmeier A."/>
            <person name="Kalinowski J."/>
            <person name="Ruckert C."/>
        </authorList>
    </citation>
    <scope>NUCLEOTIDE SEQUENCE</scope>
    <source>
        <strain evidence="11">JCM 30078</strain>
    </source>
</reference>
<dbReference type="RefSeq" id="WP_188982787.1">
    <property type="nucleotide sequence ID" value="NZ_BMPO01000003.1"/>
</dbReference>
<dbReference type="GO" id="GO:0030170">
    <property type="term" value="F:pyridoxal phosphate binding"/>
    <property type="evidence" value="ECO:0007669"/>
    <property type="project" value="InterPro"/>
</dbReference>
<dbReference type="EMBL" id="BMPO01000003">
    <property type="protein sequence ID" value="GGJ92030.1"/>
    <property type="molecule type" value="Genomic_DNA"/>
</dbReference>
<evidence type="ECO:0000259" key="10">
    <source>
        <dbReference type="Pfam" id="PF00155"/>
    </source>
</evidence>
<dbReference type="InterPro" id="IPR001917">
    <property type="entry name" value="Aminotrans_II_pyridoxalP_BS"/>
</dbReference>